<name>A0A9W6YPR9_9STRA</name>
<dbReference type="EMBL" id="BSXT01019040">
    <property type="protein sequence ID" value="GMG17610.1"/>
    <property type="molecule type" value="Genomic_DNA"/>
</dbReference>
<comment type="subcellular location">
    <subcellularLocation>
        <location evidence="1">Membrane</location>
        <topology evidence="1">Multi-pass membrane protein</topology>
    </subcellularLocation>
</comment>
<evidence type="ECO:0000256" key="5">
    <source>
        <dbReference type="ARBA" id="ARBA00023136"/>
    </source>
</evidence>
<dbReference type="Proteomes" id="UP001165121">
    <property type="component" value="Unassembled WGS sequence"/>
</dbReference>
<dbReference type="InterPro" id="IPR043926">
    <property type="entry name" value="ABCG_dom"/>
</dbReference>
<dbReference type="InterPro" id="IPR027417">
    <property type="entry name" value="P-loop_NTPase"/>
</dbReference>
<dbReference type="AlphaFoldDB" id="A0A9W6YPR9"/>
<evidence type="ECO:0000256" key="4">
    <source>
        <dbReference type="ARBA" id="ARBA00022989"/>
    </source>
</evidence>
<keyword evidence="3" id="KW-0812">Transmembrane</keyword>
<proteinExistence type="predicted"/>
<feature type="domain" description="ABC transporter family G" evidence="6">
    <location>
        <begin position="54"/>
        <end position="128"/>
    </location>
</feature>
<evidence type="ECO:0000256" key="2">
    <source>
        <dbReference type="ARBA" id="ARBA00022448"/>
    </source>
</evidence>
<organism evidence="7 8">
    <name type="scientific">Phytophthora fragariaefolia</name>
    <dbReference type="NCBI Taxonomy" id="1490495"/>
    <lineage>
        <taxon>Eukaryota</taxon>
        <taxon>Sar</taxon>
        <taxon>Stramenopiles</taxon>
        <taxon>Oomycota</taxon>
        <taxon>Peronosporomycetes</taxon>
        <taxon>Peronosporales</taxon>
        <taxon>Peronosporaceae</taxon>
        <taxon>Phytophthora</taxon>
    </lineage>
</organism>
<evidence type="ECO:0000256" key="3">
    <source>
        <dbReference type="ARBA" id="ARBA00022692"/>
    </source>
</evidence>
<dbReference type="OrthoDB" id="66620at2759"/>
<reference evidence="7" key="1">
    <citation type="submission" date="2023-04" db="EMBL/GenBank/DDBJ databases">
        <title>Phytophthora fragariaefolia NBRC 109709.</title>
        <authorList>
            <person name="Ichikawa N."/>
            <person name="Sato H."/>
            <person name="Tonouchi N."/>
        </authorList>
    </citation>
    <scope>NUCLEOTIDE SEQUENCE</scope>
    <source>
        <strain evidence="7">NBRC 109709</strain>
    </source>
</reference>
<evidence type="ECO:0000256" key="1">
    <source>
        <dbReference type="ARBA" id="ARBA00004141"/>
    </source>
</evidence>
<evidence type="ECO:0000259" key="6">
    <source>
        <dbReference type="Pfam" id="PF19055"/>
    </source>
</evidence>
<comment type="caution">
    <text evidence="7">The sequence shown here is derived from an EMBL/GenBank/DDBJ whole genome shotgun (WGS) entry which is preliminary data.</text>
</comment>
<protein>
    <submittedName>
        <fullName evidence="7">Unnamed protein product</fullName>
    </submittedName>
</protein>
<keyword evidence="2" id="KW-0813">Transport</keyword>
<dbReference type="GO" id="GO:0140359">
    <property type="term" value="F:ABC-type transporter activity"/>
    <property type="evidence" value="ECO:0007669"/>
    <property type="project" value="InterPro"/>
</dbReference>
<evidence type="ECO:0000313" key="8">
    <source>
        <dbReference type="Proteomes" id="UP001165121"/>
    </source>
</evidence>
<dbReference type="GO" id="GO:0016020">
    <property type="term" value="C:membrane"/>
    <property type="evidence" value="ECO:0007669"/>
    <property type="project" value="UniProtKB-SubCell"/>
</dbReference>
<gene>
    <name evidence="7" type="ORF">Pfra01_003025200</name>
</gene>
<dbReference type="PANTHER" id="PTHR48041:SF139">
    <property type="entry name" value="PROTEIN SCARLET"/>
    <property type="match status" value="1"/>
</dbReference>
<evidence type="ECO:0000313" key="7">
    <source>
        <dbReference type="EMBL" id="GMG17610.1"/>
    </source>
</evidence>
<dbReference type="SUPFAM" id="SSF52540">
    <property type="entry name" value="P-loop containing nucleoside triphosphate hydrolases"/>
    <property type="match status" value="1"/>
</dbReference>
<dbReference type="Pfam" id="PF19055">
    <property type="entry name" value="ABC2_membrane_7"/>
    <property type="match status" value="1"/>
</dbReference>
<dbReference type="Gene3D" id="3.40.50.300">
    <property type="entry name" value="P-loop containing nucleotide triphosphate hydrolases"/>
    <property type="match status" value="1"/>
</dbReference>
<keyword evidence="5" id="KW-0472">Membrane</keyword>
<accession>A0A9W6YPR9</accession>
<keyword evidence="4" id="KW-1133">Transmembrane helix</keyword>
<dbReference type="InterPro" id="IPR050352">
    <property type="entry name" value="ABCG_transporters"/>
</dbReference>
<sequence length="213" mass="23719">MRKRLSLAAEVLGDPVIFFVDEPTSGLDSFMAESVVMQLQRIARQGETVLATTHQPSSELFARFDRLYLMADGAVAYDGLAKGAVAYFNSHGYSCSAFSTPADYFMGQLTVVDEAGAERVRELIQVWKAHQDTTSTEPGRAGYYETSFFVGENLERLDRFSQVIFLSQRNLDLGQTGVQNFVEVFLFMVISQTPTDTSARAYPYVNTKVDCIV</sequence>
<keyword evidence="8" id="KW-1185">Reference proteome</keyword>
<dbReference type="PANTHER" id="PTHR48041">
    <property type="entry name" value="ABC TRANSPORTER G FAMILY MEMBER 28"/>
    <property type="match status" value="1"/>
</dbReference>